<dbReference type="OMA" id="VIIFLYD"/>
<feature type="compositionally biased region" description="Basic and acidic residues" evidence="1">
    <location>
        <begin position="883"/>
        <end position="895"/>
    </location>
</feature>
<feature type="compositionally biased region" description="Polar residues" evidence="1">
    <location>
        <begin position="1336"/>
        <end position="1350"/>
    </location>
</feature>
<feature type="compositionally biased region" description="Basic and acidic residues" evidence="1">
    <location>
        <begin position="1301"/>
        <end position="1324"/>
    </location>
</feature>
<keyword evidence="4" id="KW-1185">Reference proteome</keyword>
<feature type="region of interest" description="Disordered" evidence="1">
    <location>
        <begin position="1059"/>
        <end position="1095"/>
    </location>
</feature>
<dbReference type="RefSeq" id="XP_004221052.1">
    <property type="nucleotide sequence ID" value="XM_004221004.1"/>
</dbReference>
<feature type="compositionally biased region" description="Acidic residues" evidence="1">
    <location>
        <begin position="1291"/>
        <end position="1300"/>
    </location>
</feature>
<dbReference type="eggNOG" id="ENOG502QXAB">
    <property type="taxonomic scope" value="Eukaryota"/>
</dbReference>
<dbReference type="EMBL" id="DF157097">
    <property type="protein sequence ID" value="GAB65105.1"/>
    <property type="molecule type" value="Genomic_DNA"/>
</dbReference>
<keyword evidence="2" id="KW-1133">Transmembrane helix</keyword>
<organism evidence="3 4">
    <name type="scientific">Plasmodium cynomolgi (strain B)</name>
    <dbReference type="NCBI Taxonomy" id="1120755"/>
    <lineage>
        <taxon>Eukaryota</taxon>
        <taxon>Sar</taxon>
        <taxon>Alveolata</taxon>
        <taxon>Apicomplexa</taxon>
        <taxon>Aconoidasida</taxon>
        <taxon>Haemosporida</taxon>
        <taxon>Plasmodiidae</taxon>
        <taxon>Plasmodium</taxon>
        <taxon>Plasmodium (Plasmodium)</taxon>
    </lineage>
</organism>
<feature type="compositionally biased region" description="Polar residues" evidence="1">
    <location>
        <begin position="103"/>
        <end position="126"/>
    </location>
</feature>
<sequence>MELYEEEIYDRASVNVSVILNDDIKEEIVENLKQNMKDRNVKISSYDYGSIHKINSYASEGEGGHAMLMHSWLKKMKVASSVVIFCVDWQGIANEGGEDRGSTGESPTVEGSNRESPTGESPNGESRTGESRTGESPSLESPGQVDPFQPGEPQLSRACVQNAAFMSQVNKDLMDRIEEINAIIMRRKKICKIVVLVILPENTQNTEQYIKYISLLNSKNISAIFITLGLKEIHNKIKKLENLLRDCINAFFKQHIISFERKSGQNILTFFNYNFKKAYVLEILERYDESMKIYVNLCKVFLQVKIHFQTNSPFSISIRMIYIYLFFKDFKKAIHHIYTHNKIIYLALMRREEEGAEEGAEGAEGAEAEADVVEEAGEGVGDIPRGGGRLSHVISMYGITGCSDLITSLKCWDNCRGEAPNGKEKHCANESVHLLYDLTMKEYLYYNLLSCIYLYFYRIVKNMNMNRKDTVLYGMYCCFCIYYMLKARRKRDKIVEAFSPVTQFDSYFKMCPVSVLQDFVQNFLIEIYSIISAKQISHLFRLVIYFLCLIYYERGNYRFCLYLLLSFYGSQEDSSVLSAVGVGALREGICPLGDLRTLLGVISAKRSYERTRNSHTHEPMLLLTLSCMGRLLHPDKWGSALDGSSSKEEPLNIKEYKHMFIQICFEYLNDLIRNNKKREQKNFSDFFSKYCEITKGEEGVPPLEEPPTISIRNVYVKLYCLIKPNGIASFLEIKNGTHVDFPFSPFIGISMNNHVSFYKLSFPNKSEGVIFATAEVVNEVGLNGKSVLNCIARESELIREHHCRNDPLEGASWKGYSLGEKNIVSFFIPEGKKKQIEVNYVDLYLNISCNIVRMRIHQVSVSIMREKFLERIPQGGEPPKVGSLDEEKSARKETLNHGSTIDAASRETTHGVITTGHPKEPKKEERKIFQIRVIKEGREESNFFKLKEGVYLNDYMNKIVRNGKSQFFQKALTKYVHYFVHCRNDVLYLNEYNPLLIFVRYSKYVKSFEFRFSYDCEGEDNLLVYLLTRKGSVLGVRRVHRDQSVAFFGGGEQVCRLVEGGSSGGSSGDSSEGSSGGSSGDSSEGSSGGRSGQDELAYERAADARRTCPGDTPRLILNQDEVKELVVDEALQELLSHRGSGEVDSKLSHPEKDVFFFQVERQGNRVDAKRRGGKLYGRSNFCNQCCMPYGMKRGRKNGGSRGPNRQTNCLTNRRTNRGRNDFPFYASIADNLMCVPLLVCPTRGSKHVNVNFDFSFRSADFEDQLKYPGRYSVEPSVITMVTRVARGGGAIEEEEEEGEKEEEKEGEKEGEKEEEKEGEKDGGLKRNTMNGGIMNRGSTEEVSAPTSKPNDCQGDVQLLSHRKKEETSPGWRNDAVQYYLYIHNNNAHGIIVEEIRGGTFKGTVEVSHKSTYCNFVKEKNPEGGGIIIKYHFNVRNLFFPFNKMWRNIIRTLVVKVPRADRIDDRMGEGEGNYYSPVNDVKKSKIRIDLLYERTAKCNEIFVVESVITNETNITEEVIIFLYDRKRGGRDRGEKRKEEGVVMKSSWDEPSSVQSTKKVHEFKFKNEQEYYNNNNTSESTSDSSVLSSDDLENLFDQDNYMSDDTNDGFGKKTYIITGGRIMKNILLPYQSIRLRWSFIIFTHGFVTLPSVLIKRKTKIKNNVNVFASANVELFVV</sequence>
<evidence type="ECO:0000313" key="4">
    <source>
        <dbReference type="Proteomes" id="UP000006319"/>
    </source>
</evidence>
<protein>
    <submittedName>
        <fullName evidence="3">Uncharacterized protein</fullName>
    </submittedName>
</protein>
<evidence type="ECO:0000313" key="3">
    <source>
        <dbReference type="EMBL" id="GAB65105.1"/>
    </source>
</evidence>
<name>K6USW6_PLACD</name>
<evidence type="ECO:0000256" key="1">
    <source>
        <dbReference type="SAM" id="MobiDB-lite"/>
    </source>
</evidence>
<keyword evidence="2" id="KW-0812">Transmembrane</keyword>
<accession>K6USW6</accession>
<feature type="region of interest" description="Disordered" evidence="1">
    <location>
        <begin position="95"/>
        <end position="152"/>
    </location>
</feature>
<gene>
    <name evidence="3" type="ORF">PCYB_051230</name>
</gene>
<dbReference type="PhylomeDB" id="K6USW6"/>
<dbReference type="KEGG" id="pcy:PCYB_051230"/>
<dbReference type="Proteomes" id="UP000006319">
    <property type="component" value="Chromosome 5"/>
</dbReference>
<evidence type="ECO:0000256" key="2">
    <source>
        <dbReference type="SAM" id="Phobius"/>
    </source>
</evidence>
<dbReference type="VEuPathDB" id="PlasmoDB:PCYB_051230"/>
<proteinExistence type="predicted"/>
<reference evidence="3 4" key="1">
    <citation type="journal article" date="2012" name="Nat. Genet.">
        <title>Plasmodium cynomolgi genome sequences provide insight into Plasmodium vivax and the monkey malaria clade.</title>
        <authorList>
            <person name="Tachibana S."/>
            <person name="Sullivan S.A."/>
            <person name="Kawai S."/>
            <person name="Nakamura S."/>
            <person name="Kim H.R."/>
            <person name="Goto N."/>
            <person name="Arisue N."/>
            <person name="Palacpac N.M.Q."/>
            <person name="Honma H."/>
            <person name="Yagi M."/>
            <person name="Tougan T."/>
            <person name="Katakai Y."/>
            <person name="Kaneko O."/>
            <person name="Mita T."/>
            <person name="Kita K."/>
            <person name="Yasutomi Y."/>
            <person name="Sutton P.L."/>
            <person name="Shakhbatyan R."/>
            <person name="Horii T."/>
            <person name="Yasunaga T."/>
            <person name="Barnwell J.W."/>
            <person name="Escalante A.A."/>
            <person name="Carlton J.M."/>
            <person name="Tanabe K."/>
        </authorList>
    </citation>
    <scope>NUCLEOTIDE SEQUENCE [LARGE SCALE GENOMIC DNA]</scope>
    <source>
        <strain evidence="3 4">B</strain>
    </source>
</reference>
<dbReference type="GeneID" id="14691494"/>
<feature type="transmembrane region" description="Helical" evidence="2">
    <location>
        <begin position="1633"/>
        <end position="1652"/>
    </location>
</feature>
<feature type="region of interest" description="Disordered" evidence="1">
    <location>
        <begin position="1288"/>
        <end position="1354"/>
    </location>
</feature>
<dbReference type="OrthoDB" id="371916at2759"/>
<keyword evidence="2" id="KW-0472">Membrane</keyword>
<feature type="region of interest" description="Disordered" evidence="1">
    <location>
        <begin position="874"/>
        <end position="895"/>
    </location>
</feature>